<name>A0A9W8YNP6_9PEZI</name>
<sequence>MTQKLKALLREPVPAAKATLAEPDFSNNYAKPGESESPGTTAESPGVDQECDARLESLPAEIRGQILADADLQVLHALIRASPVFYRQYLLDRKFFLTASLDVTLGIVAIDAHAVQRLEHGGSNTAHHVTKVLENWRMNLRHRSSWCLKPADALTEDEVTSMISFYLRTISPMARHLVCWASDGPAKQIINLKTHPLSTTELQRFIRAVYRFQLLCYVTSVLSSNIATDNAKSLIYNLEPWEAEELYSFYQSSEGVYDKIFDRISGDVHPENPRFDDQSRPPTPDGAFEFDNSWTRRNFAEGTTLRGGLSLLSTVLSDIGANDQERLVNIMQRSIVSSYIPISGHEGLFGQSKQQQRRQEEPTIGDSLTEERAPCPFCGDNQSVPPLAWTLIWGGTYSNLYGWYTGDELRQWAYVFWDGVRLRKYGGDEFLAKQWEQCWWEDPRETLF</sequence>
<evidence type="ECO:0000313" key="2">
    <source>
        <dbReference type="EMBL" id="KAJ4386827.1"/>
    </source>
</evidence>
<keyword evidence="3" id="KW-1185">Reference proteome</keyword>
<dbReference type="AlphaFoldDB" id="A0A9W8YNP6"/>
<evidence type="ECO:0000256" key="1">
    <source>
        <dbReference type="SAM" id="MobiDB-lite"/>
    </source>
</evidence>
<feature type="region of interest" description="Disordered" evidence="1">
    <location>
        <begin position="268"/>
        <end position="287"/>
    </location>
</feature>
<protein>
    <submittedName>
        <fullName evidence="2">Uncharacterized protein</fullName>
    </submittedName>
</protein>
<feature type="region of interest" description="Disordered" evidence="1">
    <location>
        <begin position="350"/>
        <end position="372"/>
    </location>
</feature>
<reference evidence="2" key="1">
    <citation type="submission" date="2022-10" db="EMBL/GenBank/DDBJ databases">
        <title>Tapping the CABI collections for fungal endophytes: first genome assemblies for Collariella, Neodidymelliopsis, Ascochyta clinopodiicola, Didymella pomorum, Didymosphaeria variabile, Neocosmospora piperis and Neocucurbitaria cava.</title>
        <authorList>
            <person name="Hill R."/>
        </authorList>
    </citation>
    <scope>NUCLEOTIDE SEQUENCE</scope>
    <source>
        <strain evidence="2">IMI 355082</strain>
    </source>
</reference>
<comment type="caution">
    <text evidence="2">The sequence shown here is derived from an EMBL/GenBank/DDBJ whole genome shotgun (WGS) entry which is preliminary data.</text>
</comment>
<evidence type="ECO:0000313" key="3">
    <source>
        <dbReference type="Proteomes" id="UP001140453"/>
    </source>
</evidence>
<feature type="compositionally biased region" description="Basic and acidic residues" evidence="1">
    <location>
        <begin position="268"/>
        <end position="279"/>
    </location>
</feature>
<gene>
    <name evidence="2" type="ORF">N0V93_009725</name>
</gene>
<dbReference type="EMBL" id="JAPEVB010000006">
    <property type="protein sequence ID" value="KAJ4386827.1"/>
    <property type="molecule type" value="Genomic_DNA"/>
</dbReference>
<organism evidence="2 3">
    <name type="scientific">Gnomoniopsis smithogilvyi</name>
    <dbReference type="NCBI Taxonomy" id="1191159"/>
    <lineage>
        <taxon>Eukaryota</taxon>
        <taxon>Fungi</taxon>
        <taxon>Dikarya</taxon>
        <taxon>Ascomycota</taxon>
        <taxon>Pezizomycotina</taxon>
        <taxon>Sordariomycetes</taxon>
        <taxon>Sordariomycetidae</taxon>
        <taxon>Diaporthales</taxon>
        <taxon>Gnomoniaceae</taxon>
        <taxon>Gnomoniopsis</taxon>
    </lineage>
</organism>
<proteinExistence type="predicted"/>
<dbReference type="OrthoDB" id="5304511at2759"/>
<accession>A0A9W8YNP6</accession>
<feature type="region of interest" description="Disordered" evidence="1">
    <location>
        <begin position="20"/>
        <end position="47"/>
    </location>
</feature>
<dbReference type="Proteomes" id="UP001140453">
    <property type="component" value="Unassembled WGS sequence"/>
</dbReference>